<dbReference type="OrthoDB" id="259915at2"/>
<evidence type="ECO:0000313" key="3">
    <source>
        <dbReference type="Proteomes" id="UP000315010"/>
    </source>
</evidence>
<dbReference type="Proteomes" id="UP000315010">
    <property type="component" value="Unassembled WGS sequence"/>
</dbReference>
<keyword evidence="3" id="KW-1185">Reference proteome</keyword>
<proteinExistence type="predicted"/>
<name>A0A5C5Z403_9BACT</name>
<comment type="caution">
    <text evidence="2">The sequence shown here is derived from an EMBL/GenBank/DDBJ whole genome shotgun (WGS) entry which is preliminary data.</text>
</comment>
<dbReference type="EMBL" id="SJPJ01000008">
    <property type="protein sequence ID" value="TWT75450.1"/>
    <property type="molecule type" value="Genomic_DNA"/>
</dbReference>
<sequence length="226" mass="25361">MKTFSTSRCHERNHPEFTLLVEPDGIADSHIVSLLADLESMVHSGSVFRADQTFQHGWMQTLIQELSDGSLTLHEPDMLSMPIKFVPGVTETVRHMMLQLFTLDSFSIGREQMDIPSVRQSGIACYRYNLGDGFIMDRGAPSDDNDSGWFVGCADPDCNHNNADNLQRISLFQLFLGRPAILGWVTFPTGTLIQQYNPELNVSLDGRPLEVVAGSFTDQMLRRHQS</sequence>
<protein>
    <submittedName>
        <fullName evidence="2">Uncharacterized protein</fullName>
    </submittedName>
</protein>
<dbReference type="AlphaFoldDB" id="A0A5C5Z403"/>
<gene>
    <name evidence="2" type="ORF">CA13_31600</name>
    <name evidence="1" type="ORF">CA13_73910</name>
</gene>
<evidence type="ECO:0000313" key="2">
    <source>
        <dbReference type="EMBL" id="TWT81707.1"/>
    </source>
</evidence>
<reference evidence="2 3" key="1">
    <citation type="submission" date="2019-02" db="EMBL/GenBank/DDBJ databases">
        <title>Deep-cultivation of Planctomycetes and their phenomic and genomic characterization uncovers novel biology.</title>
        <authorList>
            <person name="Wiegand S."/>
            <person name="Jogler M."/>
            <person name="Boedeker C."/>
            <person name="Pinto D."/>
            <person name="Vollmers J."/>
            <person name="Rivas-Marin E."/>
            <person name="Kohn T."/>
            <person name="Peeters S.H."/>
            <person name="Heuer A."/>
            <person name="Rast P."/>
            <person name="Oberbeckmann S."/>
            <person name="Bunk B."/>
            <person name="Jeske O."/>
            <person name="Meyerdierks A."/>
            <person name="Storesund J.E."/>
            <person name="Kallscheuer N."/>
            <person name="Luecker S."/>
            <person name="Lage O.M."/>
            <person name="Pohl T."/>
            <person name="Merkel B.J."/>
            <person name="Hornburger P."/>
            <person name="Mueller R.-W."/>
            <person name="Bruemmer F."/>
            <person name="Labrenz M."/>
            <person name="Spormann A.M."/>
            <person name="Op Den Camp H."/>
            <person name="Overmann J."/>
            <person name="Amann R."/>
            <person name="Jetten M.S.M."/>
            <person name="Mascher T."/>
            <person name="Medema M.H."/>
            <person name="Devos D.P."/>
            <person name="Kaster A.-K."/>
            <person name="Ovreas L."/>
            <person name="Rohde M."/>
            <person name="Galperin M.Y."/>
            <person name="Jogler C."/>
        </authorList>
    </citation>
    <scope>NUCLEOTIDE SEQUENCE [LARGE SCALE GENOMIC DNA]</scope>
    <source>
        <strain evidence="2 3">CA13</strain>
    </source>
</reference>
<dbReference type="EMBL" id="SJPJ01000001">
    <property type="protein sequence ID" value="TWT81707.1"/>
    <property type="molecule type" value="Genomic_DNA"/>
</dbReference>
<accession>A0A5C5Z403</accession>
<organism evidence="2 3">
    <name type="scientific">Novipirellula herctigrandis</name>
    <dbReference type="NCBI Taxonomy" id="2527986"/>
    <lineage>
        <taxon>Bacteria</taxon>
        <taxon>Pseudomonadati</taxon>
        <taxon>Planctomycetota</taxon>
        <taxon>Planctomycetia</taxon>
        <taxon>Pirellulales</taxon>
        <taxon>Pirellulaceae</taxon>
        <taxon>Novipirellula</taxon>
    </lineage>
</organism>
<evidence type="ECO:0000313" key="1">
    <source>
        <dbReference type="EMBL" id="TWT75450.1"/>
    </source>
</evidence>
<dbReference type="RefSeq" id="WP_146397775.1">
    <property type="nucleotide sequence ID" value="NZ_SJPJ01000001.1"/>
</dbReference>